<dbReference type="EMBL" id="AXOM01000046">
    <property type="protein sequence ID" value="ESS57804.1"/>
    <property type="molecule type" value="Genomic_DNA"/>
</dbReference>
<proteinExistence type="predicted"/>
<sequence>MMHKPHAATALIFRIVKWGSLFVVSLALVLFFLLWLLLSGLGETTVYTERNLWDYHALTEKAIAQAPRITTTYHLEFHNGDGYPSINSIIFENAGKESIEALRQYVQRLGYERDPHPITSAEEWRKPGNPAADTFSLYYDAQTRQATLSMILLR</sequence>
<keyword evidence="2" id="KW-1185">Reference proteome</keyword>
<comment type="caution">
    <text evidence="1">The sequence shown here is derived from an EMBL/GenBank/DDBJ whole genome shotgun (WGS) entry which is preliminary data.</text>
</comment>
<gene>
    <name evidence="1" type="ORF">EDP2_1619</name>
</gene>
<name>A0ABN0Q6S9_ENTCL</name>
<evidence type="ECO:0000313" key="1">
    <source>
        <dbReference type="EMBL" id="ESS57804.1"/>
    </source>
</evidence>
<evidence type="ECO:0000313" key="2">
    <source>
        <dbReference type="Proteomes" id="UP000017834"/>
    </source>
</evidence>
<reference evidence="1 2" key="1">
    <citation type="journal article" date="2014" name="Genome Announc.">
        <title>Draft Genome Sequence of Enterobacter cloacae Strain S611.</title>
        <authorList>
            <person name="Wang D."/>
            <person name="Han C.S."/>
            <person name="Dichosa A.E."/>
            <person name="Gleasner C.D."/>
            <person name="Johnson S.L."/>
            <person name="Daligault H.E."/>
            <person name="Davenport K.W."/>
            <person name="Li P.E."/>
            <person name="Pierson E.A."/>
            <person name="Pierson L.S.III."/>
        </authorList>
    </citation>
    <scope>NUCLEOTIDE SEQUENCE [LARGE SCALE GENOMIC DNA]</scope>
    <source>
        <strain evidence="1 2">S611</strain>
    </source>
</reference>
<organism evidence="1 2">
    <name type="scientific">Enterobacter cloacae S611</name>
    <dbReference type="NCBI Taxonomy" id="1399146"/>
    <lineage>
        <taxon>Bacteria</taxon>
        <taxon>Pseudomonadati</taxon>
        <taxon>Pseudomonadota</taxon>
        <taxon>Gammaproteobacteria</taxon>
        <taxon>Enterobacterales</taxon>
        <taxon>Enterobacteriaceae</taxon>
        <taxon>Enterobacter</taxon>
        <taxon>Enterobacter cloacae complex</taxon>
    </lineage>
</organism>
<dbReference type="Proteomes" id="UP000017834">
    <property type="component" value="Unassembled WGS sequence"/>
</dbReference>
<protein>
    <submittedName>
        <fullName evidence="1">Uncharacterized protein</fullName>
    </submittedName>
</protein>
<accession>A0ABN0Q6S9</accession>